<dbReference type="EMBL" id="JAZDDG010000009">
    <property type="protein sequence ID" value="MEE1977893.1"/>
    <property type="molecule type" value="Genomic_DNA"/>
</dbReference>
<reference evidence="1 2" key="1">
    <citation type="submission" date="2024-01" db="EMBL/GenBank/DDBJ databases">
        <title>Maribacter spp. originated from different algae showed divergent polysaccharides utilization ability.</title>
        <authorList>
            <person name="Wang H."/>
            <person name="Wu Y."/>
        </authorList>
    </citation>
    <scope>NUCLEOTIDE SEQUENCE [LARGE SCALE GENOMIC DNA]</scope>
    <source>
        <strain evidence="1 2">PR1</strain>
    </source>
</reference>
<dbReference type="InterPro" id="IPR035959">
    <property type="entry name" value="RutC-like_sf"/>
</dbReference>
<gene>
    <name evidence="1" type="ORF">V1I91_17575</name>
</gene>
<organism evidence="1 2">
    <name type="scientific">Maribacter cobaltidurans</name>
    <dbReference type="NCBI Taxonomy" id="1178778"/>
    <lineage>
        <taxon>Bacteria</taxon>
        <taxon>Pseudomonadati</taxon>
        <taxon>Bacteroidota</taxon>
        <taxon>Flavobacteriia</taxon>
        <taxon>Flavobacteriales</taxon>
        <taxon>Flavobacteriaceae</taxon>
        <taxon>Maribacter</taxon>
    </lineage>
</organism>
<dbReference type="Gene3D" id="3.30.1330.40">
    <property type="entry name" value="RutC-like"/>
    <property type="match status" value="1"/>
</dbReference>
<accession>A0ABU7IYH9</accession>
<protein>
    <submittedName>
        <fullName evidence="1">Uncharacterized protein</fullName>
    </submittedName>
</protein>
<sequence length="66" mass="7319">MNSTSENTEQSDAMNGSSNFIVQVFDEIGKHTLTAVRVRVPNNILASVYMIVEIEDLKNKANYGIT</sequence>
<keyword evidence="2" id="KW-1185">Reference proteome</keyword>
<dbReference type="SUPFAM" id="SSF55298">
    <property type="entry name" value="YjgF-like"/>
    <property type="match status" value="1"/>
</dbReference>
<evidence type="ECO:0000313" key="2">
    <source>
        <dbReference type="Proteomes" id="UP001356308"/>
    </source>
</evidence>
<dbReference type="RefSeq" id="WP_272652577.1">
    <property type="nucleotide sequence ID" value="NZ_JAZDDG010000009.1"/>
</dbReference>
<dbReference type="Proteomes" id="UP001356308">
    <property type="component" value="Unassembled WGS sequence"/>
</dbReference>
<proteinExistence type="predicted"/>
<comment type="caution">
    <text evidence="1">The sequence shown here is derived from an EMBL/GenBank/DDBJ whole genome shotgun (WGS) entry which is preliminary data.</text>
</comment>
<evidence type="ECO:0000313" key="1">
    <source>
        <dbReference type="EMBL" id="MEE1977893.1"/>
    </source>
</evidence>
<name>A0ABU7IYH9_9FLAO</name>